<gene>
    <name evidence="6" type="ORF">CLV58_13329</name>
</gene>
<dbReference type="Gene3D" id="2.120.10.30">
    <property type="entry name" value="TolB, C-terminal domain"/>
    <property type="match status" value="1"/>
</dbReference>
<accession>A0A2T0S1U8</accession>
<evidence type="ECO:0000256" key="1">
    <source>
        <dbReference type="ARBA" id="ARBA00004442"/>
    </source>
</evidence>
<dbReference type="InterPro" id="IPR011042">
    <property type="entry name" value="6-blade_b-propeller_TolB-like"/>
</dbReference>
<dbReference type="PROSITE" id="PS51123">
    <property type="entry name" value="OMPA_2"/>
    <property type="match status" value="1"/>
</dbReference>
<keyword evidence="7" id="KW-1185">Reference proteome</keyword>
<feature type="domain" description="OmpA-like" evidence="5">
    <location>
        <begin position="695"/>
        <end position="817"/>
    </location>
</feature>
<evidence type="ECO:0000259" key="5">
    <source>
        <dbReference type="PROSITE" id="PS51123"/>
    </source>
</evidence>
<evidence type="ECO:0000313" key="7">
    <source>
        <dbReference type="Proteomes" id="UP000238375"/>
    </source>
</evidence>
<dbReference type="Pfam" id="PF07676">
    <property type="entry name" value="PD40"/>
    <property type="match status" value="3"/>
</dbReference>
<organism evidence="6 7">
    <name type="scientific">Spirosoma oryzae</name>
    <dbReference type="NCBI Taxonomy" id="1469603"/>
    <lineage>
        <taxon>Bacteria</taxon>
        <taxon>Pseudomonadati</taxon>
        <taxon>Bacteroidota</taxon>
        <taxon>Cytophagia</taxon>
        <taxon>Cytophagales</taxon>
        <taxon>Cytophagaceae</taxon>
        <taxon>Spirosoma</taxon>
    </lineage>
</organism>
<evidence type="ECO:0000256" key="2">
    <source>
        <dbReference type="ARBA" id="ARBA00023136"/>
    </source>
</evidence>
<dbReference type="InterPro" id="IPR011990">
    <property type="entry name" value="TPR-like_helical_dom_sf"/>
</dbReference>
<dbReference type="PANTHER" id="PTHR30329:SF21">
    <property type="entry name" value="LIPOPROTEIN YIAD-RELATED"/>
    <property type="match status" value="1"/>
</dbReference>
<dbReference type="InterPro" id="IPR006664">
    <property type="entry name" value="OMP_bac"/>
</dbReference>
<dbReference type="SUPFAM" id="SSF82171">
    <property type="entry name" value="DPP6 N-terminal domain-like"/>
    <property type="match status" value="1"/>
</dbReference>
<dbReference type="Gene3D" id="2.60.40.1120">
    <property type="entry name" value="Carboxypeptidase-like, regulatory domain"/>
    <property type="match status" value="1"/>
</dbReference>
<proteinExistence type="predicted"/>
<keyword evidence="3" id="KW-0998">Cell outer membrane</keyword>
<comment type="subcellular location">
    <subcellularLocation>
        <location evidence="1">Cell outer membrane</location>
    </subcellularLocation>
</comment>
<dbReference type="AlphaFoldDB" id="A0A2T0S1U8"/>
<dbReference type="InterPro" id="IPR036737">
    <property type="entry name" value="OmpA-like_sf"/>
</dbReference>
<dbReference type="EMBL" id="PVTE01000033">
    <property type="protein sequence ID" value="PRY27396.1"/>
    <property type="molecule type" value="Genomic_DNA"/>
</dbReference>
<dbReference type="PRINTS" id="PR01021">
    <property type="entry name" value="OMPADOMAIN"/>
</dbReference>
<dbReference type="SUPFAM" id="SSF103088">
    <property type="entry name" value="OmpA-like"/>
    <property type="match status" value="1"/>
</dbReference>
<reference evidence="6 7" key="1">
    <citation type="submission" date="2018-03" db="EMBL/GenBank/DDBJ databases">
        <title>Genomic Encyclopedia of Archaeal and Bacterial Type Strains, Phase II (KMG-II): from individual species to whole genera.</title>
        <authorList>
            <person name="Goeker M."/>
        </authorList>
    </citation>
    <scope>NUCLEOTIDE SEQUENCE [LARGE SCALE GENOMIC DNA]</scope>
    <source>
        <strain evidence="6 7">DSM 28354</strain>
    </source>
</reference>
<dbReference type="CDD" id="cd07185">
    <property type="entry name" value="OmpA_C-like"/>
    <property type="match status" value="1"/>
</dbReference>
<dbReference type="InterPro" id="IPR006665">
    <property type="entry name" value="OmpA-like"/>
</dbReference>
<name>A0A2T0S1U8_9BACT</name>
<dbReference type="InterPro" id="IPR008969">
    <property type="entry name" value="CarboxyPept-like_regulatory"/>
</dbReference>
<dbReference type="SUPFAM" id="SSF48452">
    <property type="entry name" value="TPR-like"/>
    <property type="match status" value="1"/>
</dbReference>
<dbReference type="Gene3D" id="1.25.40.10">
    <property type="entry name" value="Tetratricopeptide repeat domain"/>
    <property type="match status" value="1"/>
</dbReference>
<dbReference type="GO" id="GO:0009279">
    <property type="term" value="C:cell outer membrane"/>
    <property type="evidence" value="ECO:0007669"/>
    <property type="project" value="UniProtKB-SubCell"/>
</dbReference>
<dbReference type="Proteomes" id="UP000238375">
    <property type="component" value="Unassembled WGS sequence"/>
</dbReference>
<dbReference type="InterPro" id="IPR011659">
    <property type="entry name" value="WD40"/>
</dbReference>
<evidence type="ECO:0000313" key="6">
    <source>
        <dbReference type="EMBL" id="PRY27396.1"/>
    </source>
</evidence>
<dbReference type="InterPro" id="IPR050330">
    <property type="entry name" value="Bact_OuterMem_StrucFunc"/>
</dbReference>
<protein>
    <submittedName>
        <fullName evidence="6">Outer membrane protein OmpA-like peptidoglycan-associated protein</fullName>
    </submittedName>
</protein>
<evidence type="ECO:0000256" key="4">
    <source>
        <dbReference type="PROSITE-ProRule" id="PRU00473"/>
    </source>
</evidence>
<evidence type="ECO:0000256" key="3">
    <source>
        <dbReference type="ARBA" id="ARBA00023237"/>
    </source>
</evidence>
<dbReference type="SUPFAM" id="SSF49464">
    <property type="entry name" value="Carboxypeptidase regulatory domain-like"/>
    <property type="match status" value="1"/>
</dbReference>
<dbReference type="PANTHER" id="PTHR30329">
    <property type="entry name" value="STATOR ELEMENT OF FLAGELLAR MOTOR COMPLEX"/>
    <property type="match status" value="1"/>
</dbReference>
<sequence length="817" mass="90247">MNGMIRNMTKQRYGLSLWLLLIALSAVAQTDSLLLQADRMLAWKAYGRAIDTYTQLLTNGVALSPAQKLQAQTQLAQAYRQIGDGAKAERLYRQLLDSGVNTDNRQVLYYAQTLASNGKFQEAQQQYERYLQLKDKAPTRKALPVVGIGADERRGSIAYQIEYLALDTPGEEFSPAFFQNGLVYVSGTKGGTTVKGKGGGAGFLDLVYAPDRNNLRATTIISSNGVETSVPKERVTRERMLGSDAYTRPTANDSRTVPGFDGGITIASGLGYGGKPVNEVRRFDNTINSRYQEGPATFSADGSRIIFTRNVESVRGGQTDSTAVARLKLYTATQRNGAWVDVQEMPFNSDRYSVGHPSLSYDGQRLYFVSDMPGGSGGTDLYVARYVNGRWGQPENLGETINSVGNELFPFVDPAGNLYFASDGIKGLGGLDIFFATFTNGVPNKGIEHLDAPINSPQDDFGLITDATRSGGYFSSNRRDGNDDILRFVRQSSLYECRDLTVRIYDINTNASLDSASVVIRSRKEGRADQTMRSDSNGVIRLCLERDSDFMFEVGRDSYTSSTVGFSTRYLTDDQPSRLEIGLARPAPVVDTISADAVVITKPVVVRVNRIYGTILGEKDQKPIAGVRVQLRNECDKRIRESITNADGHYSFELAAGCDYTLTASKRTFGTNTSKIRRLPRKAKPRELSANLQMLSVGDVITMDNIYYAPDQFTLSDDASREIDRLVKIMQKYPSLIIEIRSHTDSRGDAGRNKILSTQRANSVANYLNSRGISRRRILARGMGESAPVNNCVDGVICTEAEHQRNRRTEFRVVEIK</sequence>
<keyword evidence="2 4" id="KW-0472">Membrane</keyword>
<dbReference type="Gene3D" id="3.30.1330.60">
    <property type="entry name" value="OmpA-like domain"/>
    <property type="match status" value="1"/>
</dbReference>
<dbReference type="Pfam" id="PF00691">
    <property type="entry name" value="OmpA"/>
    <property type="match status" value="1"/>
</dbReference>
<comment type="caution">
    <text evidence="6">The sequence shown here is derived from an EMBL/GenBank/DDBJ whole genome shotgun (WGS) entry which is preliminary data.</text>
</comment>
<dbReference type="Pfam" id="PF13620">
    <property type="entry name" value="CarboxypepD_reg"/>
    <property type="match status" value="1"/>
</dbReference>